<feature type="signal peptide" evidence="4">
    <location>
        <begin position="1"/>
        <end position="21"/>
    </location>
</feature>
<dbReference type="Pfam" id="PF00704">
    <property type="entry name" value="Glyco_hydro_18"/>
    <property type="match status" value="1"/>
</dbReference>
<dbReference type="PANTHER" id="PTHR11177">
    <property type="entry name" value="CHITINASE"/>
    <property type="match status" value="1"/>
</dbReference>
<dbReference type="GO" id="GO:0008061">
    <property type="term" value="F:chitin binding"/>
    <property type="evidence" value="ECO:0007669"/>
    <property type="project" value="InterPro"/>
</dbReference>
<protein>
    <recommendedName>
        <fullName evidence="2">chitinase</fullName>
        <ecNumber evidence="2">3.2.1.14</ecNumber>
    </recommendedName>
</protein>
<dbReference type="Proteomes" id="UP000562929">
    <property type="component" value="Unassembled WGS sequence"/>
</dbReference>
<dbReference type="InterPro" id="IPR017853">
    <property type="entry name" value="GH"/>
</dbReference>
<dbReference type="PROSITE" id="PS51910">
    <property type="entry name" value="GH18_2"/>
    <property type="match status" value="1"/>
</dbReference>
<dbReference type="PANTHER" id="PTHR11177:SF392">
    <property type="entry name" value="HAP41P"/>
    <property type="match status" value="1"/>
</dbReference>
<dbReference type="AlphaFoldDB" id="A0A8H4Q8W7"/>
<dbReference type="GO" id="GO:0008843">
    <property type="term" value="F:endochitinase activity"/>
    <property type="evidence" value="ECO:0007669"/>
    <property type="project" value="UniProtKB-EC"/>
</dbReference>
<organism evidence="6 7">
    <name type="scientific">Ophiocordyceps camponoti-floridani</name>
    <dbReference type="NCBI Taxonomy" id="2030778"/>
    <lineage>
        <taxon>Eukaryota</taxon>
        <taxon>Fungi</taxon>
        <taxon>Dikarya</taxon>
        <taxon>Ascomycota</taxon>
        <taxon>Pezizomycotina</taxon>
        <taxon>Sordariomycetes</taxon>
        <taxon>Hypocreomycetidae</taxon>
        <taxon>Hypocreales</taxon>
        <taxon>Ophiocordycipitaceae</taxon>
        <taxon>Ophiocordyceps</taxon>
    </lineage>
</organism>
<accession>A0A8H4Q8W7</accession>
<comment type="similarity">
    <text evidence="1">Belongs to the glycosyl hydrolase 18 family. Chitinase class V subfamily.</text>
</comment>
<dbReference type="InterPro" id="IPR050314">
    <property type="entry name" value="Glycosyl_Hydrlase_18"/>
</dbReference>
<evidence type="ECO:0000313" key="6">
    <source>
        <dbReference type="EMBL" id="KAF4589901.1"/>
    </source>
</evidence>
<dbReference type="SUPFAM" id="SSF51445">
    <property type="entry name" value="(Trans)glycosidases"/>
    <property type="match status" value="1"/>
</dbReference>
<dbReference type="EC" id="3.2.1.14" evidence="2"/>
<keyword evidence="7" id="KW-1185">Reference proteome</keyword>
<dbReference type="EMBL" id="JAACLJ010000003">
    <property type="protein sequence ID" value="KAF4589901.1"/>
    <property type="molecule type" value="Genomic_DNA"/>
</dbReference>
<dbReference type="OrthoDB" id="76388at2759"/>
<dbReference type="SMART" id="SM00636">
    <property type="entry name" value="Glyco_18"/>
    <property type="match status" value="1"/>
</dbReference>
<comment type="caution">
    <text evidence="6">The sequence shown here is derived from an EMBL/GenBank/DDBJ whole genome shotgun (WGS) entry which is preliminary data.</text>
</comment>
<reference evidence="6 7" key="1">
    <citation type="journal article" date="2020" name="G3 (Bethesda)">
        <title>Genetic Underpinnings of Host Manipulation by Ophiocordyceps as Revealed by Comparative Transcriptomics.</title>
        <authorList>
            <person name="Will I."/>
            <person name="Das B."/>
            <person name="Trinh T."/>
            <person name="Brachmann A."/>
            <person name="Ohm R.A."/>
            <person name="de Bekker C."/>
        </authorList>
    </citation>
    <scope>NUCLEOTIDE SEQUENCE [LARGE SCALE GENOMIC DNA]</scope>
    <source>
        <strain evidence="6 7">EC05</strain>
    </source>
</reference>
<dbReference type="Gene3D" id="3.10.50.10">
    <property type="match status" value="1"/>
</dbReference>
<evidence type="ECO:0000313" key="7">
    <source>
        <dbReference type="Proteomes" id="UP000562929"/>
    </source>
</evidence>
<dbReference type="GO" id="GO:0005975">
    <property type="term" value="P:carbohydrate metabolic process"/>
    <property type="evidence" value="ECO:0007669"/>
    <property type="project" value="InterPro"/>
</dbReference>
<keyword evidence="4" id="KW-0732">Signal</keyword>
<evidence type="ECO:0000256" key="3">
    <source>
        <dbReference type="SAM" id="MobiDB-lite"/>
    </source>
</evidence>
<dbReference type="GO" id="GO:0005576">
    <property type="term" value="C:extracellular region"/>
    <property type="evidence" value="ECO:0007669"/>
    <property type="project" value="TreeGrafter"/>
</dbReference>
<dbReference type="SUPFAM" id="SSF54556">
    <property type="entry name" value="Chitinase insertion domain"/>
    <property type="match status" value="1"/>
</dbReference>
<dbReference type="Gene3D" id="3.20.20.80">
    <property type="entry name" value="Glycosidases"/>
    <property type="match status" value="1"/>
</dbReference>
<feature type="domain" description="GH18" evidence="5">
    <location>
        <begin position="24"/>
        <end position="397"/>
    </location>
</feature>
<sequence length="397" mass="43791">MMNRIFSLAGLVLATAGVTLGAEPIIYGYLEAPNIDLKADYSKYNHIGLVFGVVNEDATFTFKNETGINDLVNKVHEKSGKVLAGLGGSGGSDNFSSIVADEKLRNDFSQHISDYIREMNLDGVDLDWVYVGRDISGCATVDVANDGKNYLSFVEGLRKKLDDDFGPRKKLIAMGVRVFPFEGPDGPMKDMSEFAKVVDFANLFSWDLNGPWDNTTGPLAPLDLPRGQGEQISSTSAIDAWVDAKWPANQLTIGIPLYGRSTQALENMLLDRENQYQPISHDAPVGDADDEPRRSPCTGKTSTTGMWKWSNLVKQGVLKSPLEAEEPWVRQVDERTKTPWLFNRDTKVFLSMDDPDSVKAKIEVAKKRGLAGVNAFTIDQDTGNQDMTNAIVEAWKK</sequence>
<gene>
    <name evidence="6" type="ORF">GQ602_003790</name>
</gene>
<evidence type="ECO:0000256" key="4">
    <source>
        <dbReference type="SAM" id="SignalP"/>
    </source>
</evidence>
<name>A0A8H4Q8W7_9HYPO</name>
<feature type="chain" id="PRO_5034363723" description="chitinase" evidence="4">
    <location>
        <begin position="22"/>
        <end position="397"/>
    </location>
</feature>
<dbReference type="GO" id="GO:0006032">
    <property type="term" value="P:chitin catabolic process"/>
    <property type="evidence" value="ECO:0007669"/>
    <property type="project" value="TreeGrafter"/>
</dbReference>
<feature type="region of interest" description="Disordered" evidence="3">
    <location>
        <begin position="281"/>
        <end position="302"/>
    </location>
</feature>
<dbReference type="InterPro" id="IPR001223">
    <property type="entry name" value="Glyco_hydro18_cat"/>
</dbReference>
<dbReference type="InterPro" id="IPR011583">
    <property type="entry name" value="Chitinase_II/V-like_cat"/>
</dbReference>
<evidence type="ECO:0000259" key="5">
    <source>
        <dbReference type="PROSITE" id="PS51910"/>
    </source>
</evidence>
<evidence type="ECO:0000256" key="1">
    <source>
        <dbReference type="ARBA" id="ARBA00008682"/>
    </source>
</evidence>
<proteinExistence type="inferred from homology"/>
<dbReference type="InterPro" id="IPR029070">
    <property type="entry name" value="Chitinase_insertion_sf"/>
</dbReference>
<evidence type="ECO:0000256" key="2">
    <source>
        <dbReference type="ARBA" id="ARBA00012729"/>
    </source>
</evidence>